<dbReference type="EMBL" id="DVHA01000250">
    <property type="protein sequence ID" value="HIR61453.1"/>
    <property type="molecule type" value="Genomic_DNA"/>
</dbReference>
<dbReference type="AlphaFoldDB" id="A0A9D1DYT2"/>
<organism evidence="1 2">
    <name type="scientific">Candidatus Faecivivens stercoravium</name>
    <dbReference type="NCBI Taxonomy" id="2840803"/>
    <lineage>
        <taxon>Bacteria</taxon>
        <taxon>Bacillati</taxon>
        <taxon>Bacillota</taxon>
        <taxon>Clostridia</taxon>
        <taxon>Eubacteriales</taxon>
        <taxon>Oscillospiraceae</taxon>
        <taxon>Oscillospiraceae incertae sedis</taxon>
        <taxon>Candidatus Faecivivens</taxon>
    </lineage>
</organism>
<feature type="non-terminal residue" evidence="1">
    <location>
        <position position="1"/>
    </location>
</feature>
<name>A0A9D1DYT2_9FIRM</name>
<evidence type="ECO:0000313" key="1">
    <source>
        <dbReference type="EMBL" id="HIR61453.1"/>
    </source>
</evidence>
<reference evidence="1" key="2">
    <citation type="journal article" date="2021" name="PeerJ">
        <title>Extensive microbial diversity within the chicken gut microbiome revealed by metagenomics and culture.</title>
        <authorList>
            <person name="Gilroy R."/>
            <person name="Ravi A."/>
            <person name="Getino M."/>
            <person name="Pursley I."/>
            <person name="Horton D.L."/>
            <person name="Alikhan N.F."/>
            <person name="Baker D."/>
            <person name="Gharbi K."/>
            <person name="Hall N."/>
            <person name="Watson M."/>
            <person name="Adriaenssens E.M."/>
            <person name="Foster-Nyarko E."/>
            <person name="Jarju S."/>
            <person name="Secka A."/>
            <person name="Antonio M."/>
            <person name="Oren A."/>
            <person name="Chaudhuri R.R."/>
            <person name="La Ragione R."/>
            <person name="Hildebrand F."/>
            <person name="Pallen M.J."/>
        </authorList>
    </citation>
    <scope>NUCLEOTIDE SEQUENCE</scope>
    <source>
        <strain evidence="1">CHK189-12415</strain>
    </source>
</reference>
<reference evidence="1" key="1">
    <citation type="submission" date="2020-10" db="EMBL/GenBank/DDBJ databases">
        <authorList>
            <person name="Gilroy R."/>
        </authorList>
    </citation>
    <scope>NUCLEOTIDE SEQUENCE</scope>
    <source>
        <strain evidence="1">CHK189-12415</strain>
    </source>
</reference>
<evidence type="ECO:0000313" key="2">
    <source>
        <dbReference type="Proteomes" id="UP000824241"/>
    </source>
</evidence>
<accession>A0A9D1DYT2</accession>
<dbReference type="Proteomes" id="UP000824241">
    <property type="component" value="Unassembled WGS sequence"/>
</dbReference>
<proteinExistence type="predicted"/>
<comment type="caution">
    <text evidence="1">The sequence shown here is derived from an EMBL/GenBank/DDBJ whole genome shotgun (WGS) entry which is preliminary data.</text>
</comment>
<gene>
    <name evidence="1" type="ORF">IAB37_07775</name>
</gene>
<sequence length="52" mass="5829">TEAEREKGKLVVRASISQILFMDEEEAALMMKLLLGLRDHIGEEGEDGDLKL</sequence>
<protein>
    <submittedName>
        <fullName evidence="1">Uncharacterized protein</fullName>
    </submittedName>
</protein>